<dbReference type="RefSeq" id="WP_209652086.1">
    <property type="nucleotide sequence ID" value="NZ_JAGJCB010000001.1"/>
</dbReference>
<keyword evidence="4" id="KW-1185">Reference proteome</keyword>
<organism evidence="3 4">
    <name type="scientific">Mariniflexile gromovii</name>
    <dbReference type="NCBI Taxonomy" id="362523"/>
    <lineage>
        <taxon>Bacteria</taxon>
        <taxon>Pseudomonadati</taxon>
        <taxon>Bacteroidota</taxon>
        <taxon>Flavobacteriia</taxon>
        <taxon>Flavobacteriales</taxon>
        <taxon>Flavobacteriaceae</taxon>
        <taxon>Mariniflexile</taxon>
    </lineage>
</organism>
<protein>
    <submittedName>
        <fullName evidence="3">CPBP family intramembrane metalloprotease</fullName>
    </submittedName>
</protein>
<keyword evidence="1" id="KW-0812">Transmembrane</keyword>
<keyword evidence="1" id="KW-1133">Transmembrane helix</keyword>
<keyword evidence="3" id="KW-0645">Protease</keyword>
<dbReference type="PANTHER" id="PTHR39430">
    <property type="entry name" value="MEMBRANE-ASSOCIATED PROTEASE-RELATED"/>
    <property type="match status" value="1"/>
</dbReference>
<dbReference type="PANTHER" id="PTHR39430:SF1">
    <property type="entry name" value="PROTEASE"/>
    <property type="match status" value="1"/>
</dbReference>
<evidence type="ECO:0000256" key="1">
    <source>
        <dbReference type="SAM" id="Phobius"/>
    </source>
</evidence>
<keyword evidence="3" id="KW-0378">Hydrolase</keyword>
<feature type="domain" description="CAAX prenyl protease 2/Lysostaphin resistance protein A-like" evidence="2">
    <location>
        <begin position="144"/>
        <end position="242"/>
    </location>
</feature>
<gene>
    <name evidence="3" type="ORF">J8H85_01810</name>
</gene>
<feature type="transmembrane region" description="Helical" evidence="1">
    <location>
        <begin position="16"/>
        <end position="40"/>
    </location>
</feature>
<evidence type="ECO:0000313" key="3">
    <source>
        <dbReference type="EMBL" id="MBP0902551.1"/>
    </source>
</evidence>
<evidence type="ECO:0000259" key="2">
    <source>
        <dbReference type="Pfam" id="PF02517"/>
    </source>
</evidence>
<accession>A0ABS4BPR3</accession>
<sequence length="327" mass="37395">MYIAQVFNVLHEWWRYLVGLVIIVVAVVIGQIPFTAAVMFKAIKDGDNIMGMDETKMMSLLEPNLNLFLMLLSFAVGLLGLLLVSRYLHNQSFTHLTTSRKKIDWKRFWLIFFVWGIISSGLVVVDYFMSPEDYEINFKLVPFLILCVIAILLIPLQTSFEEYLFRGYLMQGIGVIVKNKWMPLIITSVVFGLLHIANPEVDKLGPIIMVYYIGTGLFLGIMTLMDEGMELSLGFHAANNLFTALLVTADWTAFQTHSILKDMSDPSEMTIGEIFVPVFVVFPILLFILSRIYKWTDWKEKLFGKVVEPVKEDTFVIENTNSNGNEF</sequence>
<evidence type="ECO:0000313" key="4">
    <source>
        <dbReference type="Proteomes" id="UP000670776"/>
    </source>
</evidence>
<feature type="transmembrane region" description="Helical" evidence="1">
    <location>
        <begin position="204"/>
        <end position="225"/>
    </location>
</feature>
<name>A0ABS4BPR3_9FLAO</name>
<proteinExistence type="predicted"/>
<keyword evidence="1" id="KW-0472">Membrane</keyword>
<feature type="transmembrane region" description="Helical" evidence="1">
    <location>
        <begin position="274"/>
        <end position="293"/>
    </location>
</feature>
<keyword evidence="3" id="KW-0482">Metalloprotease</keyword>
<dbReference type="Proteomes" id="UP000670776">
    <property type="component" value="Unassembled WGS sequence"/>
</dbReference>
<dbReference type="GO" id="GO:0008237">
    <property type="term" value="F:metallopeptidase activity"/>
    <property type="evidence" value="ECO:0007669"/>
    <property type="project" value="UniProtKB-KW"/>
</dbReference>
<feature type="transmembrane region" description="Helical" evidence="1">
    <location>
        <begin position="140"/>
        <end position="160"/>
    </location>
</feature>
<dbReference type="Pfam" id="PF02517">
    <property type="entry name" value="Rce1-like"/>
    <property type="match status" value="1"/>
</dbReference>
<reference evidence="3 4" key="1">
    <citation type="submission" date="2021-04" db="EMBL/GenBank/DDBJ databases">
        <title>Mariniflexile gromovii gen. nov., sp. nov., a gliding bacterium isolated from the sea urchin Strongylocentrotus intermedius.</title>
        <authorList>
            <person name="Ko S."/>
            <person name="Le V."/>
            <person name="Ahn C.-Y."/>
            <person name="Oh H.-M."/>
        </authorList>
    </citation>
    <scope>NUCLEOTIDE SEQUENCE [LARGE SCALE GENOMIC DNA]</scope>
    <source>
        <strain evidence="3 4">KCTC 12570</strain>
    </source>
</reference>
<dbReference type="InterPro" id="IPR003675">
    <property type="entry name" value="Rce1/LyrA-like_dom"/>
</dbReference>
<feature type="transmembrane region" description="Helical" evidence="1">
    <location>
        <begin position="237"/>
        <end position="254"/>
    </location>
</feature>
<feature type="transmembrane region" description="Helical" evidence="1">
    <location>
        <begin position="67"/>
        <end position="88"/>
    </location>
</feature>
<feature type="transmembrane region" description="Helical" evidence="1">
    <location>
        <begin position="181"/>
        <end position="198"/>
    </location>
</feature>
<feature type="transmembrane region" description="Helical" evidence="1">
    <location>
        <begin position="108"/>
        <end position="128"/>
    </location>
</feature>
<comment type="caution">
    <text evidence="3">The sequence shown here is derived from an EMBL/GenBank/DDBJ whole genome shotgun (WGS) entry which is preliminary data.</text>
</comment>
<dbReference type="EMBL" id="JAGJCB010000001">
    <property type="protein sequence ID" value="MBP0902551.1"/>
    <property type="molecule type" value="Genomic_DNA"/>
</dbReference>